<dbReference type="OrthoDB" id="8900756at2"/>
<keyword evidence="2" id="KW-0732">Signal</keyword>
<sequence length="477" mass="46096">MKNLLLRGLLAMSMPLILSCGGGGGGSGDGSANSANASTGQASSGALTFTSASAPEWGFAAQSVSDGGPGGSGSSAGASSGSNGSSDGTGATASASGAGGVGSGGTGASASAGDTGGVGSGGTGASASAGDSGDSGVGGVGGVASIIVNGVRYNTDSAVLKLRDAPVLQLGMTAKVNGPTNADFTTGVATEVESAADARGTVVSVDVTSGNLVVLGTTINTDSTTVWGNISGLSAVTPGMTVQVWGLPAGQGVLRATRVEQQPANSPIITGTVQNLDSGNRHFVLGGLTVEFQQNAVPAAVAAGVNVRVRANAQPASGVLRAASVELWYPVSLRDGTRRQLGGVVTDFSTTRSFRVLGTPVDASSAQVSGGPLAGIANGVELDVAGTVANGVLVATKIKIKKTPGGASAASFTAMGTIGSFKSAADFKVKGQQVNASDLGVQFVNGTASNLGNGTKVSISGDRIVNDVLIATRVSFD</sequence>
<dbReference type="Pfam" id="PF18914">
    <property type="entry name" value="DUF5666"/>
    <property type="match status" value="3"/>
</dbReference>
<dbReference type="Proteomes" id="UP000319212">
    <property type="component" value="Unassembled WGS sequence"/>
</dbReference>
<proteinExistence type="predicted"/>
<feature type="compositionally biased region" description="Low complexity" evidence="1">
    <location>
        <begin position="30"/>
        <end position="42"/>
    </location>
</feature>
<gene>
    <name evidence="4" type="ORF">EAH82_05885</name>
</gene>
<accession>A0A502DTG7</accession>
<dbReference type="EMBL" id="RCZI01000002">
    <property type="protein sequence ID" value="TPG28344.1"/>
    <property type="molecule type" value="Genomic_DNA"/>
</dbReference>
<dbReference type="InterPro" id="IPR043724">
    <property type="entry name" value="DUF5666"/>
</dbReference>
<comment type="caution">
    <text evidence="4">The sequence shown here is derived from an EMBL/GenBank/DDBJ whole genome shotgun (WGS) entry which is preliminary data.</text>
</comment>
<feature type="domain" description="DUF5666" evidence="3">
    <location>
        <begin position="343"/>
        <end position="399"/>
    </location>
</feature>
<feature type="domain" description="DUF5666" evidence="3">
    <location>
        <begin position="416"/>
        <end position="474"/>
    </location>
</feature>
<evidence type="ECO:0000313" key="4">
    <source>
        <dbReference type="EMBL" id="TPG28344.1"/>
    </source>
</evidence>
<feature type="compositionally biased region" description="Gly residues" evidence="1">
    <location>
        <begin position="97"/>
        <end position="107"/>
    </location>
</feature>
<feature type="chain" id="PRO_5021210548" description="DUF5666 domain-containing protein" evidence="2">
    <location>
        <begin position="19"/>
        <end position="477"/>
    </location>
</feature>
<evidence type="ECO:0000313" key="5">
    <source>
        <dbReference type="Proteomes" id="UP000319212"/>
    </source>
</evidence>
<feature type="signal peptide" evidence="2">
    <location>
        <begin position="1"/>
        <end position="18"/>
    </location>
</feature>
<feature type="compositionally biased region" description="Gly residues" evidence="1">
    <location>
        <begin position="114"/>
        <end position="124"/>
    </location>
</feature>
<dbReference type="RefSeq" id="WP_140839747.1">
    <property type="nucleotide sequence ID" value="NZ_RCZI01000002.1"/>
</dbReference>
<feature type="compositionally biased region" description="Low complexity" evidence="1">
    <location>
        <begin position="75"/>
        <end position="96"/>
    </location>
</feature>
<name>A0A502DTG7_9BURK</name>
<protein>
    <recommendedName>
        <fullName evidence="3">DUF5666 domain-containing protein</fullName>
    </recommendedName>
</protein>
<dbReference type="AlphaFoldDB" id="A0A502DTG7"/>
<feature type="domain" description="DUF5666" evidence="3">
    <location>
        <begin position="199"/>
        <end position="260"/>
    </location>
</feature>
<evidence type="ECO:0000256" key="1">
    <source>
        <dbReference type="SAM" id="MobiDB-lite"/>
    </source>
</evidence>
<reference evidence="4 5" key="1">
    <citation type="journal article" date="2019" name="Environ. Microbiol.">
        <title>Species interactions and distinct microbial communities in high Arctic permafrost affected cryosols are associated with the CH4 and CO2 gas fluxes.</title>
        <authorList>
            <person name="Altshuler I."/>
            <person name="Hamel J."/>
            <person name="Turney S."/>
            <person name="Magnuson E."/>
            <person name="Levesque R."/>
            <person name="Greer C."/>
            <person name="Whyte L.G."/>
        </authorList>
    </citation>
    <scope>NUCLEOTIDE SEQUENCE [LARGE SCALE GENOMIC DNA]</scope>
    <source>
        <strain evidence="4 5">S06.C</strain>
    </source>
</reference>
<evidence type="ECO:0000256" key="2">
    <source>
        <dbReference type="SAM" id="SignalP"/>
    </source>
</evidence>
<feature type="region of interest" description="Disordered" evidence="1">
    <location>
        <begin position="23"/>
        <end position="42"/>
    </location>
</feature>
<organism evidence="4 5">
    <name type="scientific">Variovorax guangxiensis</name>
    <dbReference type="NCBI Taxonomy" id="1775474"/>
    <lineage>
        <taxon>Bacteria</taxon>
        <taxon>Pseudomonadati</taxon>
        <taxon>Pseudomonadota</taxon>
        <taxon>Betaproteobacteria</taxon>
        <taxon>Burkholderiales</taxon>
        <taxon>Comamonadaceae</taxon>
        <taxon>Variovorax</taxon>
    </lineage>
</organism>
<evidence type="ECO:0000259" key="3">
    <source>
        <dbReference type="Pfam" id="PF18914"/>
    </source>
</evidence>
<dbReference type="PROSITE" id="PS51257">
    <property type="entry name" value="PROKAR_LIPOPROTEIN"/>
    <property type="match status" value="1"/>
</dbReference>
<feature type="region of interest" description="Disordered" evidence="1">
    <location>
        <begin position="60"/>
        <end position="135"/>
    </location>
</feature>